<dbReference type="InterPro" id="IPR050151">
    <property type="entry name" value="Class-I_Pyr_Nuc-Dis_Oxidored"/>
</dbReference>
<dbReference type="InterPro" id="IPR001100">
    <property type="entry name" value="Pyr_nuc-diS_OxRdtase"/>
</dbReference>
<dbReference type="InterPro" id="IPR012999">
    <property type="entry name" value="Pyr_OxRdtase_I_AS"/>
</dbReference>
<name>A0ABS0BA97_9GAMM</name>
<evidence type="ECO:0000256" key="6">
    <source>
        <dbReference type="ARBA" id="ARBA00022630"/>
    </source>
</evidence>
<evidence type="ECO:0000256" key="5">
    <source>
        <dbReference type="ARBA" id="ARBA00022490"/>
    </source>
</evidence>
<keyword evidence="9 13" id="KW-0520">NAD</keyword>
<dbReference type="Gene3D" id="3.30.390.30">
    <property type="match status" value="1"/>
</dbReference>
<dbReference type="PANTHER" id="PTHR22912:SF217">
    <property type="entry name" value="DIHYDROLIPOYL DEHYDROGENASE"/>
    <property type="match status" value="1"/>
</dbReference>
<accession>A0ABS0BA97</accession>
<comment type="cofactor">
    <cofactor evidence="13">
        <name>FAD</name>
        <dbReference type="ChEBI" id="CHEBI:57692"/>
    </cofactor>
    <text evidence="13">Binds 1 FAD per subunit.</text>
</comment>
<dbReference type="PRINTS" id="PR00368">
    <property type="entry name" value="FADPNR"/>
</dbReference>
<evidence type="ECO:0000256" key="3">
    <source>
        <dbReference type="ARBA" id="ARBA00012608"/>
    </source>
</evidence>
<gene>
    <name evidence="16" type="primary">lpdA</name>
    <name evidence="16" type="ORF">IU514_07925</name>
</gene>
<dbReference type="PROSITE" id="PS00076">
    <property type="entry name" value="PYRIDINE_REDOX_1"/>
    <property type="match status" value="1"/>
</dbReference>
<dbReference type="InterPro" id="IPR004099">
    <property type="entry name" value="Pyr_nucl-diS_OxRdtase_dimer"/>
</dbReference>
<dbReference type="EC" id="1.8.1.4" evidence="3 13"/>
<comment type="miscellaneous">
    <text evidence="13">The active site is a redox-active disulfide bond.</text>
</comment>
<comment type="catalytic activity">
    <reaction evidence="12 13">
        <text>N(6)-[(R)-dihydrolipoyl]-L-lysyl-[protein] + NAD(+) = N(6)-[(R)-lipoyl]-L-lysyl-[protein] + NADH + H(+)</text>
        <dbReference type="Rhea" id="RHEA:15045"/>
        <dbReference type="Rhea" id="RHEA-COMP:10474"/>
        <dbReference type="Rhea" id="RHEA-COMP:10475"/>
        <dbReference type="ChEBI" id="CHEBI:15378"/>
        <dbReference type="ChEBI" id="CHEBI:57540"/>
        <dbReference type="ChEBI" id="CHEBI:57945"/>
        <dbReference type="ChEBI" id="CHEBI:83099"/>
        <dbReference type="ChEBI" id="CHEBI:83100"/>
        <dbReference type="EC" id="1.8.1.4"/>
    </reaction>
</comment>
<dbReference type="EMBL" id="JADLZT010000004">
    <property type="protein sequence ID" value="MBF6023954.1"/>
    <property type="molecule type" value="Genomic_DNA"/>
</dbReference>
<evidence type="ECO:0000256" key="9">
    <source>
        <dbReference type="ARBA" id="ARBA00023027"/>
    </source>
</evidence>
<evidence type="ECO:0000256" key="11">
    <source>
        <dbReference type="ARBA" id="ARBA00023284"/>
    </source>
</evidence>
<comment type="caution">
    <text evidence="16">The sequence shown here is derived from an EMBL/GenBank/DDBJ whole genome shotgun (WGS) entry which is preliminary data.</text>
</comment>
<evidence type="ECO:0000259" key="14">
    <source>
        <dbReference type="Pfam" id="PF02852"/>
    </source>
</evidence>
<dbReference type="Proteomes" id="UP001429984">
    <property type="component" value="Unassembled WGS sequence"/>
</dbReference>
<dbReference type="InterPro" id="IPR023753">
    <property type="entry name" value="FAD/NAD-binding_dom"/>
</dbReference>
<evidence type="ECO:0000256" key="7">
    <source>
        <dbReference type="ARBA" id="ARBA00022827"/>
    </source>
</evidence>
<keyword evidence="8 13" id="KW-0560">Oxidoreductase</keyword>
<dbReference type="PIRSF" id="PIRSF000350">
    <property type="entry name" value="Mercury_reductase_MerA"/>
    <property type="match status" value="1"/>
</dbReference>
<comment type="subcellular location">
    <subcellularLocation>
        <location evidence="1">Cytoplasm</location>
    </subcellularLocation>
</comment>
<evidence type="ECO:0000256" key="10">
    <source>
        <dbReference type="ARBA" id="ARBA00023157"/>
    </source>
</evidence>
<evidence type="ECO:0000256" key="12">
    <source>
        <dbReference type="ARBA" id="ARBA00049187"/>
    </source>
</evidence>
<organism evidence="16 17">
    <name type="scientific">Lysobacter niastensis</name>
    <dbReference type="NCBI Taxonomy" id="380629"/>
    <lineage>
        <taxon>Bacteria</taxon>
        <taxon>Pseudomonadati</taxon>
        <taxon>Pseudomonadota</taxon>
        <taxon>Gammaproteobacteria</taxon>
        <taxon>Lysobacterales</taxon>
        <taxon>Lysobacteraceae</taxon>
        <taxon>Lysobacter</taxon>
    </lineage>
</organism>
<evidence type="ECO:0000256" key="1">
    <source>
        <dbReference type="ARBA" id="ARBA00004496"/>
    </source>
</evidence>
<reference evidence="16 17" key="1">
    <citation type="submission" date="2020-11" db="EMBL/GenBank/DDBJ databases">
        <title>Draft Genome Sequence and Secondary Metabolite Biosynthetic Potential of the Lysobacter niastensis Type strain DSM 18481.</title>
        <authorList>
            <person name="Turrini P."/>
            <person name="Artuso I."/>
            <person name="Tescari M."/>
            <person name="Lugli G.A."/>
            <person name="Frangipani E."/>
            <person name="Ventura M."/>
            <person name="Visca P."/>
        </authorList>
    </citation>
    <scope>NUCLEOTIDE SEQUENCE [LARGE SCALE GENOMIC DNA]</scope>
    <source>
        <strain evidence="16 17">DSM 18481</strain>
    </source>
</reference>
<dbReference type="SUPFAM" id="SSF51905">
    <property type="entry name" value="FAD/NAD(P)-binding domain"/>
    <property type="match status" value="1"/>
</dbReference>
<evidence type="ECO:0000313" key="17">
    <source>
        <dbReference type="Proteomes" id="UP001429984"/>
    </source>
</evidence>
<sequence>MTDSGTDFDVLIVGGGPGGYVAAIRAAQLGLRTALVEKDKLGGICLNWGCIPTKALLRSADVLRTVKHAAQFGVRVAAPQADVPAMVERSRAVAMQLNKGVAQLMKKNGVSVIAGHARLTGKGRVQIESNDASATNVSANHIILATGARARELPVFPADGGESVWTYREALVPPRLPSSMLIVGAGAIGIEFACFYRAVGVEVAVVEMAERILPMEDEEVSAHVAASLQRDGIRLHAGATIRSAVRRDERWHVELQDQTIQAEVVLVAAGIVGNVEDLGLENTAVRVEKTHIVTDAHCQTAEPGVYAIGDVAGAPWLAHKASHEGLLCVEHIAGLATHALDPLKIPACTYGHPQVASVGLTEARARAAGHRIKVGKFPFAANGKAIAMGATGGFAKVVFDEVSGELLGAHMVGEEVTEMIQGFVIAQTLETTEAELMAAVLPHPTMSEAMHEAVLGAWGRTLHL</sequence>
<keyword evidence="5" id="KW-0963">Cytoplasm</keyword>
<dbReference type="PANTHER" id="PTHR22912">
    <property type="entry name" value="DISULFIDE OXIDOREDUCTASE"/>
    <property type="match status" value="1"/>
</dbReference>
<keyword evidence="17" id="KW-1185">Reference proteome</keyword>
<feature type="domain" description="Pyridine nucleotide-disulphide oxidoreductase dimerisation" evidence="14">
    <location>
        <begin position="345"/>
        <end position="453"/>
    </location>
</feature>
<dbReference type="Pfam" id="PF02852">
    <property type="entry name" value="Pyr_redox_dim"/>
    <property type="match status" value="1"/>
</dbReference>
<dbReference type="RefSeq" id="WP_194930564.1">
    <property type="nucleotide sequence ID" value="NZ_JADLZT010000004.1"/>
</dbReference>
<feature type="domain" description="FAD/NAD(P)-binding" evidence="15">
    <location>
        <begin position="8"/>
        <end position="325"/>
    </location>
</feature>
<evidence type="ECO:0000256" key="4">
    <source>
        <dbReference type="ARBA" id="ARBA00016961"/>
    </source>
</evidence>
<dbReference type="InterPro" id="IPR036188">
    <property type="entry name" value="FAD/NAD-bd_sf"/>
</dbReference>
<comment type="similarity">
    <text evidence="2 13">Belongs to the class-I pyridine nucleotide-disulfide oxidoreductase family.</text>
</comment>
<dbReference type="Gene3D" id="3.50.50.60">
    <property type="entry name" value="FAD/NAD(P)-binding domain"/>
    <property type="match status" value="2"/>
</dbReference>
<keyword evidence="6 13" id="KW-0285">Flavoprotein</keyword>
<dbReference type="NCBIfam" id="TIGR01350">
    <property type="entry name" value="lipoamide_DH"/>
    <property type="match status" value="1"/>
</dbReference>
<dbReference type="InterPro" id="IPR006258">
    <property type="entry name" value="Lipoamide_DH"/>
</dbReference>
<evidence type="ECO:0000259" key="15">
    <source>
        <dbReference type="Pfam" id="PF07992"/>
    </source>
</evidence>
<evidence type="ECO:0000256" key="8">
    <source>
        <dbReference type="ARBA" id="ARBA00023002"/>
    </source>
</evidence>
<dbReference type="Pfam" id="PF07992">
    <property type="entry name" value="Pyr_redox_2"/>
    <property type="match status" value="1"/>
</dbReference>
<keyword evidence="7 13" id="KW-0274">FAD</keyword>
<proteinExistence type="inferred from homology"/>
<dbReference type="GO" id="GO:0004148">
    <property type="term" value="F:dihydrolipoyl dehydrogenase (NADH) activity"/>
    <property type="evidence" value="ECO:0007669"/>
    <property type="project" value="UniProtKB-EC"/>
</dbReference>
<evidence type="ECO:0000256" key="13">
    <source>
        <dbReference type="RuleBase" id="RU003692"/>
    </source>
</evidence>
<dbReference type="SUPFAM" id="SSF55424">
    <property type="entry name" value="FAD/NAD-linked reductases, dimerisation (C-terminal) domain"/>
    <property type="match status" value="1"/>
</dbReference>
<keyword evidence="11 13" id="KW-0676">Redox-active center</keyword>
<evidence type="ECO:0000313" key="16">
    <source>
        <dbReference type="EMBL" id="MBF6023954.1"/>
    </source>
</evidence>
<protein>
    <recommendedName>
        <fullName evidence="4 13">Dihydrolipoyl dehydrogenase</fullName>
        <ecNumber evidence="3 13">1.8.1.4</ecNumber>
    </recommendedName>
</protein>
<dbReference type="PRINTS" id="PR00411">
    <property type="entry name" value="PNDRDTASEI"/>
</dbReference>
<keyword evidence="10" id="KW-1015">Disulfide bond</keyword>
<dbReference type="InterPro" id="IPR016156">
    <property type="entry name" value="FAD/NAD-linked_Rdtase_dimer_sf"/>
</dbReference>
<evidence type="ECO:0000256" key="2">
    <source>
        <dbReference type="ARBA" id="ARBA00007532"/>
    </source>
</evidence>